<evidence type="ECO:0000256" key="1">
    <source>
        <dbReference type="ARBA" id="ARBA00022612"/>
    </source>
</evidence>
<dbReference type="InterPro" id="IPR010090">
    <property type="entry name" value="Phage_tape_meas"/>
</dbReference>
<evidence type="ECO:0000256" key="3">
    <source>
        <dbReference type="SAM" id="Phobius"/>
    </source>
</evidence>
<dbReference type="RefSeq" id="WP_158204455.1">
    <property type="nucleotide sequence ID" value="NZ_WSZK01000015.1"/>
</dbReference>
<comment type="caution">
    <text evidence="4">The sequence shown here is derived from an EMBL/GenBank/DDBJ whole genome shotgun (WGS) entry which is preliminary data.</text>
</comment>
<keyword evidence="1" id="KW-1188">Viral release from host cell</keyword>
<dbReference type="EMBL" id="WSZK01000015">
    <property type="protein sequence ID" value="MWG34817.1"/>
    <property type="molecule type" value="Genomic_DNA"/>
</dbReference>
<feature type="region of interest" description="Disordered" evidence="2">
    <location>
        <begin position="1040"/>
        <end position="1066"/>
    </location>
</feature>
<keyword evidence="3" id="KW-1133">Transmembrane helix</keyword>
<dbReference type="AlphaFoldDB" id="A0A6B0GMC3"/>
<accession>A0A6B0GMC3</accession>
<evidence type="ECO:0000313" key="5">
    <source>
        <dbReference type="Proteomes" id="UP000451471"/>
    </source>
</evidence>
<proteinExistence type="predicted"/>
<dbReference type="Proteomes" id="UP000451471">
    <property type="component" value="Unassembled WGS sequence"/>
</dbReference>
<dbReference type="PANTHER" id="PTHR37813:SF1">
    <property type="entry name" value="FELS-2 PROPHAGE PROTEIN"/>
    <property type="match status" value="1"/>
</dbReference>
<gene>
    <name evidence="4" type="ORF">GQS65_09985</name>
</gene>
<sequence length="1100" mass="115197">MAINAERLQVAVEGGSGAADLAGDLDGLKMSALGVREAIGGMGLALAAVAAGGIAAATRSAYEFEAAMADVQKVTSADVARELEGELMSLAETIPIPRRELVTLAEQAGKFGIEGSENISKFVETVGQIGAATDLAAEEAGTRFAKIAGAVGLPYGEIEKLGNATNALADSFKTDAGEISDSAVRASNVLSQRLGLGAEETLALSASMNEVSASSRLAAGDLKRAAEAMLDPKKVGDVSGALGMTTTEFKNLRSSDPYGLMQRIAAGMAEGGEKATDLQVALGTRAARAFSKLGSNAERTNKALETATGQFENGTSLAREMSIRTETAAGQWQLFKNKVQNAATTTGQNFLPILKNVLFALNSGIEVLGDINEKTDGWAGTIALVAGLIGGLVTAVGAFTSALATSTTAAAAASGAVGALGTAFTVLTGPIGIAIAAAVALYAAYKTNFLGLRDIVDGAISAVSGTIDRNVGPIMQKLGLIADIIGQKVGPAFTWLYNVAGPPLAALGQLVGARVDAIVGYFTWWIDTVLTVINAGLSLLLGDTDTALNLLDGLWQRTLDGILRWITSWPLVEQFAGVFVDAVSAVESVLNRIPGVTVDVASKARAALRNASIPQTYNREYQKAGQLTAQQLNQMKAQQRGTLQGQKQNVQSSGIAAAFGAEFGQASTLAGQEMNGMQTQTQSMLSGMETSTRSSSLPNAFGTMYQQAGAKVDAGTTRLQTAHDGAIGAMVQSTQTSGLPNATASTYQQSVNKQSTKLTELRNKHQRYLRMSKQDTSKSAMYKGFADMYGRAAQKQREKLNGIRGSHQQELSNISTDTNAWSLPTEMDSRYSLAKQNMTGEMGLIKQEHSTGLSSMSTETNNWSLPGDVNSKYGSAAGKQSTRLGEMYGEHNTQFGNMTASTARELGTILKYVATEFANLLRIVSREMGQAQSNFSGELGTMRSETSTKTGQMVGDFSSAFSTISRYANDIAREANMAASTARSALRSASSYRAAASRNAAGAASAARGGDDRIAGMASGGRVLRDGIVRLHKNEHVLAEEDINRTARPPIDTEQDSSGSGSGVGTYIKRVVVHANSEREGRRAGRGFVDELRADNFDSA</sequence>
<organism evidence="4 5">
    <name type="scientific">Halomarina oriensis</name>
    <dbReference type="NCBI Taxonomy" id="671145"/>
    <lineage>
        <taxon>Archaea</taxon>
        <taxon>Methanobacteriati</taxon>
        <taxon>Methanobacteriota</taxon>
        <taxon>Stenosarchaea group</taxon>
        <taxon>Halobacteria</taxon>
        <taxon>Halobacteriales</taxon>
        <taxon>Natronomonadaceae</taxon>
        <taxon>Halomarina</taxon>
    </lineage>
</organism>
<keyword evidence="5" id="KW-1185">Reference proteome</keyword>
<name>A0A6B0GMC3_9EURY</name>
<reference evidence="4 5" key="1">
    <citation type="submission" date="2019-12" db="EMBL/GenBank/DDBJ databases">
        <title>Halocatena pleomorpha gen. nov. sp. nov., an extremely halophilic archaeon of family Halobacteriaceae isolated from saltpan soil.</title>
        <authorList>
            <person name="Pal Y."/>
            <person name="Verma A."/>
            <person name="Krishnamurthi S."/>
            <person name="Kumar P."/>
        </authorList>
    </citation>
    <scope>NUCLEOTIDE SEQUENCE [LARGE SCALE GENOMIC DNA]</scope>
    <source>
        <strain evidence="4 5">JCM 16495</strain>
    </source>
</reference>
<keyword evidence="3" id="KW-0472">Membrane</keyword>
<protein>
    <submittedName>
        <fullName evidence="4">Phage tail tape measure protein</fullName>
    </submittedName>
</protein>
<keyword evidence="3" id="KW-0812">Transmembrane</keyword>
<feature type="transmembrane region" description="Helical" evidence="3">
    <location>
        <begin position="378"/>
        <end position="404"/>
    </location>
</feature>
<feature type="region of interest" description="Disordered" evidence="2">
    <location>
        <begin position="1078"/>
        <end position="1100"/>
    </location>
</feature>
<dbReference type="PANTHER" id="PTHR37813">
    <property type="entry name" value="FELS-2 PROPHAGE PROTEIN"/>
    <property type="match status" value="1"/>
</dbReference>
<dbReference type="OrthoDB" id="346395at2157"/>
<evidence type="ECO:0000313" key="4">
    <source>
        <dbReference type="EMBL" id="MWG34817.1"/>
    </source>
</evidence>
<evidence type="ECO:0000256" key="2">
    <source>
        <dbReference type="SAM" id="MobiDB-lite"/>
    </source>
</evidence>
<feature type="transmembrane region" description="Helical" evidence="3">
    <location>
        <begin position="416"/>
        <end position="445"/>
    </location>
</feature>
<dbReference type="NCBIfam" id="TIGR01760">
    <property type="entry name" value="tape_meas_TP901"/>
    <property type="match status" value="1"/>
</dbReference>